<dbReference type="CDD" id="cd19941">
    <property type="entry name" value="TIL"/>
    <property type="match status" value="1"/>
</dbReference>
<dbReference type="GO" id="GO:0030414">
    <property type="term" value="F:peptidase inhibitor activity"/>
    <property type="evidence" value="ECO:0007669"/>
    <property type="project" value="UniProtKB-KW"/>
</dbReference>
<accession>A0A2R5LMA0</accession>
<evidence type="ECO:0000256" key="2">
    <source>
        <dbReference type="ARBA" id="ARBA00022690"/>
    </source>
</evidence>
<keyword evidence="4" id="KW-0732">Signal</keyword>
<dbReference type="InterPro" id="IPR002919">
    <property type="entry name" value="TIL_dom"/>
</dbReference>
<dbReference type="AlphaFoldDB" id="A0A2R5LMA0"/>
<dbReference type="Pfam" id="PF01826">
    <property type="entry name" value="TIL"/>
    <property type="match status" value="1"/>
</dbReference>
<organism evidence="6">
    <name type="scientific">Ornithodoros turicata</name>
    <dbReference type="NCBI Taxonomy" id="34597"/>
    <lineage>
        <taxon>Eukaryota</taxon>
        <taxon>Metazoa</taxon>
        <taxon>Ecdysozoa</taxon>
        <taxon>Arthropoda</taxon>
        <taxon>Chelicerata</taxon>
        <taxon>Arachnida</taxon>
        <taxon>Acari</taxon>
        <taxon>Parasitiformes</taxon>
        <taxon>Ixodida</taxon>
        <taxon>Ixodoidea</taxon>
        <taxon>Argasidae</taxon>
        <taxon>Ornithodorinae</taxon>
        <taxon>Ornithodoros</taxon>
    </lineage>
</organism>
<dbReference type="Gene3D" id="2.10.25.10">
    <property type="entry name" value="Laminin"/>
    <property type="match status" value="1"/>
</dbReference>
<keyword evidence="2" id="KW-0646">Protease inhibitor</keyword>
<dbReference type="EMBL" id="GGLE01006508">
    <property type="protein sequence ID" value="MBY10634.1"/>
    <property type="molecule type" value="Transcribed_RNA"/>
</dbReference>
<dbReference type="PANTHER" id="PTHR23259:SF70">
    <property type="entry name" value="ACCESSORY GLAND PROTEIN ACP62F-RELATED"/>
    <property type="match status" value="1"/>
</dbReference>
<evidence type="ECO:0000256" key="3">
    <source>
        <dbReference type="ARBA" id="ARBA00023157"/>
    </source>
</evidence>
<evidence type="ECO:0000313" key="6">
    <source>
        <dbReference type="EMBL" id="MBY10634.1"/>
    </source>
</evidence>
<proteinExistence type="inferred from homology"/>
<evidence type="ECO:0000259" key="5">
    <source>
        <dbReference type="Pfam" id="PF01826"/>
    </source>
</evidence>
<dbReference type="SUPFAM" id="SSF57567">
    <property type="entry name" value="Serine protease inhibitors"/>
    <property type="match status" value="1"/>
</dbReference>
<evidence type="ECO:0000256" key="4">
    <source>
        <dbReference type="SAM" id="SignalP"/>
    </source>
</evidence>
<comment type="similarity">
    <text evidence="1">Belongs to the serine protease inhibitor-like (TIL domain-containing) family.</text>
</comment>
<feature type="chain" id="PRO_5015360116" evidence="4">
    <location>
        <begin position="25"/>
        <end position="85"/>
    </location>
</feature>
<name>A0A2R5LMA0_9ACAR</name>
<dbReference type="PANTHER" id="PTHR23259">
    <property type="entry name" value="RIDDLE"/>
    <property type="match status" value="1"/>
</dbReference>
<dbReference type="InterPro" id="IPR051368">
    <property type="entry name" value="SerProtInhib-TIL_Domain"/>
</dbReference>
<dbReference type="InterPro" id="IPR036084">
    <property type="entry name" value="Ser_inhib-like_sf"/>
</dbReference>
<keyword evidence="3" id="KW-1015">Disulfide bond</keyword>
<feature type="signal peptide" evidence="4">
    <location>
        <begin position="1"/>
        <end position="24"/>
    </location>
</feature>
<dbReference type="FunFam" id="2.10.25.10:FF:000055">
    <property type="entry name" value="alpha-tectorin isoform X1"/>
    <property type="match status" value="1"/>
</dbReference>
<sequence length="85" mass="9431">MKALAMFMLSALLLVSVFLVEADAQACFPGAVYSNCGTACPEVCRQPPPRFCTQQCVRGCFCRPGLILDQSRRRCIPRHICPFYG</sequence>
<evidence type="ECO:0000256" key="1">
    <source>
        <dbReference type="ARBA" id="ARBA00007611"/>
    </source>
</evidence>
<reference evidence="6" key="1">
    <citation type="submission" date="2018-03" db="EMBL/GenBank/DDBJ databases">
        <title>The relapsing fever spirochete Borrelia turicatae persists in the highly oxidative environment of its soft-bodied tick vector.</title>
        <authorList>
            <person name="Bourret T.J."/>
            <person name="Boyle W.K."/>
            <person name="Valenzuela J.G."/>
            <person name="Oliveira F."/>
            <person name="Lopez J.E."/>
        </authorList>
    </citation>
    <scope>NUCLEOTIDE SEQUENCE</scope>
    <source>
        <strain evidence="6">Kansas strain/isolate</strain>
        <tissue evidence="6">Salivary glands</tissue>
    </source>
</reference>
<feature type="domain" description="TIL" evidence="5">
    <location>
        <begin position="27"/>
        <end position="81"/>
    </location>
</feature>
<protein>
    <submittedName>
        <fullName evidence="6">Putative chymotrypsin-elastase inhibitor ixodidin</fullName>
    </submittedName>
</protein>